<dbReference type="STRING" id="847.BRW83_0164"/>
<dbReference type="SUPFAM" id="SSF56281">
    <property type="entry name" value="Metallo-hydrolase/oxidoreductase"/>
    <property type="match status" value="1"/>
</dbReference>
<name>C3XCG3_OXAFO</name>
<sequence length="341" mass="39211">MAARFMTEITYPFDRMVPEGSSVMEVAPGILWLRMPLPFVLNHVNLWLIKDGNGWSVIDTGVTWNKARELWREWLKKYPLTRQIVTHYHPDHVGLSGWLEQETGASLWMTQGEYLCGLALANDMRSYSIGAMVKLFRRHGLDDDRLNALKQRGNVYKKGFPLIPSTYRRIFDNDMITIGEHEWKVIVGYGHAPEHASFYCKERNVLISGDMLLPSISTNIPVKAANPYGNPLKDFLTSLRRYPDLPEDTLVLPSHGRPFIGIHLRVNQLEKHHQKRCEVLLDACSVPKTACDILPVLFERDIVDTHQCMFAMGESIAHMNYLEEQKKLVRIEGDPVRFVRS</sequence>
<dbReference type="Gene3D" id="3.60.15.10">
    <property type="entry name" value="Ribonuclease Z/Hydroxyacylglutathione hydrolase-like"/>
    <property type="match status" value="1"/>
</dbReference>
<reference evidence="2 3" key="1">
    <citation type="submission" date="2009-02" db="EMBL/GenBank/DDBJ databases">
        <title>The Genome Sequence of Oxalobacter formigenes OXCC13.</title>
        <authorList>
            <consortium name="The Broad Institute Genome Sequencing Platform"/>
            <person name="Ward D."/>
            <person name="Young S.K."/>
            <person name="Kodira C.D."/>
            <person name="Zeng Q."/>
            <person name="Koehrsen M."/>
            <person name="Alvarado L."/>
            <person name="Berlin A."/>
            <person name="Borenstein D."/>
            <person name="Chen Z."/>
            <person name="Engels R."/>
            <person name="Freedman E."/>
            <person name="Gellesch M."/>
            <person name="Goldberg J."/>
            <person name="Griggs A."/>
            <person name="Gujja S."/>
            <person name="Heiman D."/>
            <person name="Hepburn T."/>
            <person name="Howarth C."/>
            <person name="Jen D."/>
            <person name="Larson L."/>
            <person name="Lewis B."/>
            <person name="Mehta T."/>
            <person name="Park D."/>
            <person name="Pearson M."/>
            <person name="Roberts A."/>
            <person name="Saif S."/>
            <person name="Shea T."/>
            <person name="Shenoy N."/>
            <person name="Sisk P."/>
            <person name="Stolte C."/>
            <person name="Sykes S."/>
            <person name="Walk T."/>
            <person name="White J."/>
            <person name="Yandava C."/>
            <person name="Allison M.J."/>
            <person name="Lander E."/>
            <person name="Nusbaum C."/>
            <person name="Galagan J."/>
            <person name="Birren B."/>
        </authorList>
    </citation>
    <scope>NUCLEOTIDE SEQUENCE [LARGE SCALE GENOMIC DNA]</scope>
    <source>
        <strain evidence="2 3">OXCC13</strain>
    </source>
</reference>
<evidence type="ECO:0000313" key="2">
    <source>
        <dbReference type="EMBL" id="EEO30889.1"/>
    </source>
</evidence>
<dbReference type="Proteomes" id="UP000005089">
    <property type="component" value="Unassembled WGS sequence"/>
</dbReference>
<dbReference type="InterPro" id="IPR001279">
    <property type="entry name" value="Metallo-B-lactamas"/>
</dbReference>
<dbReference type="PANTHER" id="PTHR23131:SF4">
    <property type="entry name" value="METALLO-BETA-LACTAMASE SUPERFAMILY POTEIN"/>
    <property type="match status" value="1"/>
</dbReference>
<feature type="domain" description="Metallo-beta-lactamase" evidence="1">
    <location>
        <begin position="43"/>
        <end position="255"/>
    </location>
</feature>
<organism evidence="2 3">
    <name type="scientific">Oxalobacter formigenes OXCC13</name>
    <dbReference type="NCBI Taxonomy" id="556269"/>
    <lineage>
        <taxon>Bacteria</taxon>
        <taxon>Pseudomonadati</taxon>
        <taxon>Pseudomonadota</taxon>
        <taxon>Betaproteobacteria</taxon>
        <taxon>Burkholderiales</taxon>
        <taxon>Oxalobacteraceae</taxon>
        <taxon>Oxalobacter</taxon>
    </lineage>
</organism>
<dbReference type="Pfam" id="PF00753">
    <property type="entry name" value="Lactamase_B"/>
    <property type="match status" value="1"/>
</dbReference>
<dbReference type="InterPro" id="IPR036388">
    <property type="entry name" value="WH-like_DNA-bd_sf"/>
</dbReference>
<dbReference type="InterPro" id="IPR050662">
    <property type="entry name" value="Sec-metab_biosynth-thioest"/>
</dbReference>
<dbReference type="InterPro" id="IPR048933">
    <property type="entry name" value="B_lactamase-like_C"/>
</dbReference>
<evidence type="ECO:0000259" key="1">
    <source>
        <dbReference type="SMART" id="SM00849"/>
    </source>
</evidence>
<dbReference type="SMART" id="SM00849">
    <property type="entry name" value="Lactamase_B"/>
    <property type="match status" value="1"/>
</dbReference>
<dbReference type="eggNOG" id="COG0491">
    <property type="taxonomic scope" value="Bacteria"/>
</dbReference>
<dbReference type="Pfam" id="PF21221">
    <property type="entry name" value="B_lactamase-like_C"/>
    <property type="match status" value="1"/>
</dbReference>
<dbReference type="InterPro" id="IPR036866">
    <property type="entry name" value="RibonucZ/Hydroxyglut_hydro"/>
</dbReference>
<dbReference type="EMBL" id="GG658170">
    <property type="protein sequence ID" value="EEO30889.1"/>
    <property type="molecule type" value="Genomic_DNA"/>
</dbReference>
<dbReference type="AlphaFoldDB" id="C3XCG3"/>
<proteinExistence type="predicted"/>
<dbReference type="PANTHER" id="PTHR23131">
    <property type="entry name" value="ENDORIBONUCLEASE LACTB2"/>
    <property type="match status" value="1"/>
</dbReference>
<dbReference type="HOGENOM" id="CLU_048478_0_1_4"/>
<evidence type="ECO:0000313" key="3">
    <source>
        <dbReference type="Proteomes" id="UP000005089"/>
    </source>
</evidence>
<accession>C3XCG3</accession>
<gene>
    <name evidence="2" type="ORF">OFBG_01917</name>
</gene>
<keyword evidence="3" id="KW-1185">Reference proteome</keyword>
<dbReference type="Gene3D" id="1.10.10.10">
    <property type="entry name" value="Winged helix-like DNA-binding domain superfamily/Winged helix DNA-binding domain"/>
    <property type="match status" value="1"/>
</dbReference>
<protein>
    <submittedName>
        <fullName evidence="2">Metallo-beta-lactamase domain protein</fullName>
    </submittedName>
</protein>